<dbReference type="Gene3D" id="2.60.120.10">
    <property type="entry name" value="Jelly Rolls"/>
    <property type="match status" value="1"/>
</dbReference>
<accession>A0AAJ2NQ58</accession>
<protein>
    <submittedName>
        <fullName evidence="6">DUF294 nucleotidyltransferase-like domain-containing protein</fullName>
    </submittedName>
</protein>
<dbReference type="SUPFAM" id="SSF51206">
    <property type="entry name" value="cAMP-binding domain-like"/>
    <property type="match status" value="1"/>
</dbReference>
<dbReference type="SUPFAM" id="SSF54631">
    <property type="entry name" value="CBS-domain pair"/>
    <property type="match status" value="1"/>
</dbReference>
<dbReference type="Pfam" id="PF03445">
    <property type="entry name" value="DUF294"/>
    <property type="match status" value="1"/>
</dbReference>
<dbReference type="CDD" id="cd05401">
    <property type="entry name" value="NT_GlnE_GlnD_like"/>
    <property type="match status" value="1"/>
</dbReference>
<dbReference type="PROSITE" id="PS50042">
    <property type="entry name" value="CNMP_BINDING_3"/>
    <property type="match status" value="1"/>
</dbReference>
<dbReference type="InterPro" id="IPR014710">
    <property type="entry name" value="RmlC-like_jellyroll"/>
</dbReference>
<dbReference type="InterPro" id="IPR000595">
    <property type="entry name" value="cNMP-bd_dom"/>
</dbReference>
<organism evidence="6 7">
    <name type="scientific">Alkalihalophilus pseudofirmus</name>
    <name type="common">Bacillus pseudofirmus</name>
    <dbReference type="NCBI Taxonomy" id="79885"/>
    <lineage>
        <taxon>Bacteria</taxon>
        <taxon>Bacillati</taxon>
        <taxon>Bacillota</taxon>
        <taxon>Bacilli</taxon>
        <taxon>Bacillales</taxon>
        <taxon>Bacillaceae</taxon>
        <taxon>Alkalihalophilus</taxon>
    </lineage>
</organism>
<dbReference type="PANTHER" id="PTHR43080">
    <property type="entry name" value="CBS DOMAIN-CONTAINING PROTEIN CBSX3, MITOCHONDRIAL"/>
    <property type="match status" value="1"/>
</dbReference>
<dbReference type="CDD" id="cd00038">
    <property type="entry name" value="CAP_ED"/>
    <property type="match status" value="1"/>
</dbReference>
<evidence type="ECO:0000259" key="4">
    <source>
        <dbReference type="PROSITE" id="PS50042"/>
    </source>
</evidence>
<dbReference type="RefSeq" id="WP_323467225.1">
    <property type="nucleotide sequence ID" value="NZ_CP144224.1"/>
</dbReference>
<feature type="domain" description="CBS" evidence="5">
    <location>
        <begin position="178"/>
        <end position="236"/>
    </location>
</feature>
<sequence length="642" mass="73462">MNPQADNQIIQDIHTHPLFVGTTADELRDLLETCELKHYGKSQKVLYSKTPREGLLLILKGVAEVFVSGRDSNSEEVLEVLQKGDMIGFSSLADFLGEKSENPDQYAVEVRAVEEAICLHIPYPVIEARWHDDTVRDFMLRQASIRLRDIYQSLAEQMKQASHFGESEPFIRRIHDVMTEPVIVVDQDDDVQDVAATMVERGTSSVVVLNDGDQLIGIITEKDLVARVVANGGGPGIVAKEVMTANPFIIADDAFYYEAMSSFLMNGIKHLPVMRRGRVVGMCTLSDLLRKKNRGTMEILHTIEESDFETIDAMKPAIYDVLSNLIQDRIPTTHLLNVITKLYDRLVKHAVTLAVRAVEDCGFGAPPVRFNWYMMGSGGRAEQFMLTDQDHFLVYEDVGDEKREQVETYFAELGTEIVRHLEQAGYKRCKGLMMASESQWRGSMKKWEERLRGWSLRSTNDNILLGHNFLSYRLLYGDPELHDQFVSVVEEILTKSKIFLYRMAEQEKEHPVPTLDHPIRALFRMKRESIDIKMHALFPLHHCLQLLSAHHGIFEGTPLERLDRLVEIDVFDEKTADEIRFAYEVVLSIRVDQAWQSYQSDTERTSKIHFAHLRTKDKEELMIALRTIRSLQNQTLGAFGMY</sequence>
<proteinExistence type="predicted"/>
<dbReference type="InterPro" id="IPR018490">
    <property type="entry name" value="cNMP-bd_dom_sf"/>
</dbReference>
<dbReference type="InterPro" id="IPR005105">
    <property type="entry name" value="GlnD_Uridyltrans_N"/>
</dbReference>
<dbReference type="Pfam" id="PF10335">
    <property type="entry name" value="DUF294_C"/>
    <property type="match status" value="1"/>
</dbReference>
<dbReference type="InterPro" id="IPR018821">
    <property type="entry name" value="DUF294_put_nucleoTrafse_sb-bd"/>
</dbReference>
<evidence type="ECO:0000259" key="5">
    <source>
        <dbReference type="PROSITE" id="PS51371"/>
    </source>
</evidence>
<dbReference type="PANTHER" id="PTHR43080:SF2">
    <property type="entry name" value="CBS DOMAIN-CONTAINING PROTEIN"/>
    <property type="match status" value="1"/>
</dbReference>
<dbReference type="Pfam" id="PF00571">
    <property type="entry name" value="CBS"/>
    <property type="match status" value="2"/>
</dbReference>
<dbReference type="Gene3D" id="3.10.580.10">
    <property type="entry name" value="CBS-domain"/>
    <property type="match status" value="1"/>
</dbReference>
<dbReference type="AlphaFoldDB" id="A0AAJ2NQ58"/>
<evidence type="ECO:0000313" key="7">
    <source>
        <dbReference type="Proteomes" id="UP001285636"/>
    </source>
</evidence>
<comment type="caution">
    <text evidence="6">The sequence shown here is derived from an EMBL/GenBank/DDBJ whole genome shotgun (WGS) entry which is preliminary data.</text>
</comment>
<name>A0AAJ2NQ58_ALKPS</name>
<dbReference type="InterPro" id="IPR000644">
    <property type="entry name" value="CBS_dom"/>
</dbReference>
<dbReference type="InterPro" id="IPR046342">
    <property type="entry name" value="CBS_dom_sf"/>
</dbReference>
<evidence type="ECO:0000256" key="1">
    <source>
        <dbReference type="ARBA" id="ARBA00023122"/>
    </source>
</evidence>
<evidence type="ECO:0000256" key="2">
    <source>
        <dbReference type="ARBA" id="ARBA00023159"/>
    </source>
</evidence>
<evidence type="ECO:0000256" key="3">
    <source>
        <dbReference type="PROSITE-ProRule" id="PRU00703"/>
    </source>
</evidence>
<keyword evidence="1 3" id="KW-0129">CBS domain</keyword>
<keyword evidence="2" id="KW-0010">Activator</keyword>
<reference evidence="6" key="1">
    <citation type="submission" date="2023-10" db="EMBL/GenBank/DDBJ databases">
        <title>Screening of Alkalihalophilus pseudofirmusBZ-TG-HK211 and Its Alleviation of Salt Stress on Rapeseed Growth.</title>
        <authorList>
            <person name="Zhao B."/>
            <person name="Guo T."/>
        </authorList>
    </citation>
    <scope>NUCLEOTIDE SEQUENCE</scope>
    <source>
        <strain evidence="6">BZ-TG-HK211</strain>
    </source>
</reference>
<dbReference type="GO" id="GO:0008773">
    <property type="term" value="F:[protein-PII] uridylyltransferase activity"/>
    <property type="evidence" value="ECO:0007669"/>
    <property type="project" value="InterPro"/>
</dbReference>
<evidence type="ECO:0000313" key="6">
    <source>
        <dbReference type="EMBL" id="MDV2886453.1"/>
    </source>
</evidence>
<feature type="domain" description="CBS" evidence="5">
    <location>
        <begin position="243"/>
        <end position="299"/>
    </location>
</feature>
<dbReference type="PROSITE" id="PS51371">
    <property type="entry name" value="CBS"/>
    <property type="match status" value="2"/>
</dbReference>
<dbReference type="EMBL" id="JAWJAY010000003">
    <property type="protein sequence ID" value="MDV2886453.1"/>
    <property type="molecule type" value="Genomic_DNA"/>
</dbReference>
<dbReference type="Proteomes" id="UP001285636">
    <property type="component" value="Unassembled WGS sequence"/>
</dbReference>
<dbReference type="InterPro" id="IPR051257">
    <property type="entry name" value="Diverse_CBS-Domain"/>
</dbReference>
<gene>
    <name evidence="6" type="ORF">RYX45_14780</name>
</gene>
<dbReference type="SMART" id="SM00116">
    <property type="entry name" value="CBS"/>
    <property type="match status" value="2"/>
</dbReference>
<feature type="domain" description="Cyclic nucleotide-binding" evidence="4">
    <location>
        <begin position="18"/>
        <end position="88"/>
    </location>
</feature>
<dbReference type="Pfam" id="PF00027">
    <property type="entry name" value="cNMP_binding"/>
    <property type="match status" value="1"/>
</dbReference>